<feature type="transmembrane region" description="Helical" evidence="1">
    <location>
        <begin position="9"/>
        <end position="30"/>
    </location>
</feature>
<feature type="transmembrane region" description="Helical" evidence="1">
    <location>
        <begin position="116"/>
        <end position="133"/>
    </location>
</feature>
<reference evidence="3 4" key="1">
    <citation type="submission" date="2010-12" db="EMBL/GenBank/DDBJ databases">
        <authorList>
            <person name="Muzny D."/>
            <person name="Qin X."/>
            <person name="Deng J."/>
            <person name="Jiang H."/>
            <person name="Liu Y."/>
            <person name="Qu J."/>
            <person name="Song X.-Z."/>
            <person name="Zhang L."/>
            <person name="Thornton R."/>
            <person name="Coyle M."/>
            <person name="Francisco L."/>
            <person name="Jackson L."/>
            <person name="Javaid M."/>
            <person name="Korchina V."/>
            <person name="Kovar C."/>
            <person name="Mata R."/>
            <person name="Mathew T."/>
            <person name="Ngo R."/>
            <person name="Nguyen L."/>
            <person name="Nguyen N."/>
            <person name="Okwuonu G."/>
            <person name="Ongeri F."/>
            <person name="Pham C."/>
            <person name="Simmons D."/>
            <person name="Wilczek-Boney K."/>
            <person name="Hale W."/>
            <person name="Jakkamsetti A."/>
            <person name="Pham P."/>
            <person name="Ruth R."/>
            <person name="San Lucas F."/>
            <person name="Warren J."/>
            <person name="Zhang J."/>
            <person name="Zhao Z."/>
            <person name="Zhou C."/>
            <person name="Zhu D."/>
            <person name="Lee S."/>
            <person name="Bess C."/>
            <person name="Blankenburg K."/>
            <person name="Forbes L."/>
            <person name="Fu Q."/>
            <person name="Gubbala S."/>
            <person name="Hirani K."/>
            <person name="Jayaseelan J.C."/>
            <person name="Lara F."/>
            <person name="Munidasa M."/>
            <person name="Palculict T."/>
            <person name="Patil S."/>
            <person name="Pu L.-L."/>
            <person name="Saada N."/>
            <person name="Tang L."/>
            <person name="Weissenberger G."/>
            <person name="Zhu Y."/>
            <person name="Hemphill L."/>
            <person name="Shang Y."/>
            <person name="Youmans B."/>
            <person name="Ayvaz T."/>
            <person name="Ross M."/>
            <person name="Santibanez J."/>
            <person name="Aqrawi P."/>
            <person name="Gross S."/>
            <person name="Joshi V."/>
            <person name="Fowler G."/>
            <person name="Nazareth L."/>
            <person name="Reid J."/>
            <person name="Worley K."/>
            <person name="Petrosino J."/>
            <person name="Highlander S."/>
            <person name="Gibbs R."/>
        </authorList>
    </citation>
    <scope>NUCLEOTIDE SEQUENCE [LARGE SCALE GENOMIC DNA]</scope>
    <source>
        <strain evidence="3 4">DSM 3986</strain>
    </source>
</reference>
<feature type="domain" description="DUF3592" evidence="2">
    <location>
        <begin position="42"/>
        <end position="105"/>
    </location>
</feature>
<proteinExistence type="predicted"/>
<sequence>MKKNIAKAVWVMIVIISIILIVFAVFMNIFKMSAYYSYPRAEANVLEVRNYERRSDGQDTKYGSSVHVEYSVLGEKVNSWMTYNRYSTLERGDIITVAYNPDNPSYCREINEKIDITQLSALVATIIFIAWMCKKTFTSHKDKALN</sequence>
<evidence type="ECO:0000259" key="2">
    <source>
        <dbReference type="Pfam" id="PF12158"/>
    </source>
</evidence>
<dbReference type="HOGENOM" id="CLU_1821906_0_0_9"/>
<organism evidence="3 4">
    <name type="scientific">Lachnoanaerobaculum saburreum DSM 3986</name>
    <dbReference type="NCBI Taxonomy" id="887325"/>
    <lineage>
        <taxon>Bacteria</taxon>
        <taxon>Bacillati</taxon>
        <taxon>Bacillota</taxon>
        <taxon>Clostridia</taxon>
        <taxon>Lachnospirales</taxon>
        <taxon>Lachnospiraceae</taxon>
        <taxon>Lachnoanaerobaculum</taxon>
    </lineage>
</organism>
<dbReference type="Pfam" id="PF12158">
    <property type="entry name" value="DUF3592"/>
    <property type="match status" value="1"/>
</dbReference>
<accession>E6LLM2</accession>
<comment type="caution">
    <text evidence="3">The sequence shown here is derived from an EMBL/GenBank/DDBJ whole genome shotgun (WGS) entry which is preliminary data.</text>
</comment>
<evidence type="ECO:0000313" key="4">
    <source>
        <dbReference type="Proteomes" id="UP000003434"/>
    </source>
</evidence>
<protein>
    <recommendedName>
        <fullName evidence="2">DUF3592 domain-containing protein</fullName>
    </recommendedName>
</protein>
<keyword evidence="1" id="KW-0472">Membrane</keyword>
<gene>
    <name evidence="3" type="ORF">HMPREF0381_0857</name>
</gene>
<dbReference type="Proteomes" id="UP000003434">
    <property type="component" value="Unassembled WGS sequence"/>
</dbReference>
<name>E6LLM2_9FIRM</name>
<keyword evidence="1" id="KW-1133">Transmembrane helix</keyword>
<dbReference type="InterPro" id="IPR021994">
    <property type="entry name" value="DUF3592"/>
</dbReference>
<evidence type="ECO:0000256" key="1">
    <source>
        <dbReference type="SAM" id="Phobius"/>
    </source>
</evidence>
<dbReference type="RefSeq" id="WP_008750626.1">
    <property type="nucleotide sequence ID" value="NZ_GL622296.1"/>
</dbReference>
<dbReference type="EMBL" id="AEPW01000033">
    <property type="protein sequence ID" value="EFU77244.1"/>
    <property type="molecule type" value="Genomic_DNA"/>
</dbReference>
<dbReference type="AlphaFoldDB" id="E6LLM2"/>
<dbReference type="eggNOG" id="ENOG5032V1B">
    <property type="taxonomic scope" value="Bacteria"/>
</dbReference>
<keyword evidence="1" id="KW-0812">Transmembrane</keyword>
<evidence type="ECO:0000313" key="3">
    <source>
        <dbReference type="EMBL" id="EFU77244.1"/>
    </source>
</evidence>